<comment type="similarity">
    <text evidence="1">Belongs to the glycosyl hydrolase 38 family.</text>
</comment>
<evidence type="ECO:0000313" key="7">
    <source>
        <dbReference type="EMBL" id="MCA9727334.1"/>
    </source>
</evidence>
<comment type="caution">
    <text evidence="7">The sequence shown here is derived from an EMBL/GenBank/DDBJ whole genome shotgun (WGS) entry which is preliminary data.</text>
</comment>
<dbReference type="GO" id="GO:0009313">
    <property type="term" value="P:oligosaccharide catabolic process"/>
    <property type="evidence" value="ECO:0007669"/>
    <property type="project" value="TreeGrafter"/>
</dbReference>
<reference evidence="7" key="2">
    <citation type="journal article" date="2021" name="Microbiome">
        <title>Successional dynamics and alternative stable states in a saline activated sludge microbial community over 9 years.</title>
        <authorList>
            <person name="Wang Y."/>
            <person name="Ye J."/>
            <person name="Ju F."/>
            <person name="Liu L."/>
            <person name="Boyd J.A."/>
            <person name="Deng Y."/>
            <person name="Parks D.H."/>
            <person name="Jiang X."/>
            <person name="Yin X."/>
            <person name="Woodcroft B.J."/>
            <person name="Tyson G.W."/>
            <person name="Hugenholtz P."/>
            <person name="Polz M.F."/>
            <person name="Zhang T."/>
        </authorList>
    </citation>
    <scope>NUCLEOTIDE SEQUENCE</scope>
    <source>
        <strain evidence="7">HKST-UBA01</strain>
    </source>
</reference>
<evidence type="ECO:0000259" key="6">
    <source>
        <dbReference type="SMART" id="SM00872"/>
    </source>
</evidence>
<dbReference type="GO" id="GO:0006013">
    <property type="term" value="P:mannose metabolic process"/>
    <property type="evidence" value="ECO:0007669"/>
    <property type="project" value="InterPro"/>
</dbReference>
<dbReference type="PANTHER" id="PTHR46017">
    <property type="entry name" value="ALPHA-MANNOSIDASE 2C1"/>
    <property type="match status" value="1"/>
</dbReference>
<dbReference type="Gene3D" id="3.20.110.10">
    <property type="entry name" value="Glycoside hydrolase 38, N terminal domain"/>
    <property type="match status" value="1"/>
</dbReference>
<proteinExistence type="inferred from homology"/>
<dbReference type="AlphaFoldDB" id="A0A956RQ73"/>
<dbReference type="SUPFAM" id="SSF74650">
    <property type="entry name" value="Galactose mutarotase-like"/>
    <property type="match status" value="1"/>
</dbReference>
<name>A0A956RQ73_UNCEI</name>
<evidence type="ECO:0000313" key="8">
    <source>
        <dbReference type="Proteomes" id="UP000697710"/>
    </source>
</evidence>
<dbReference type="EMBL" id="JAGQHR010000147">
    <property type="protein sequence ID" value="MCA9727334.1"/>
    <property type="molecule type" value="Genomic_DNA"/>
</dbReference>
<dbReference type="Gene3D" id="2.70.98.30">
    <property type="entry name" value="Golgi alpha-mannosidase II, domain 4"/>
    <property type="match status" value="1"/>
</dbReference>
<feature type="non-terminal residue" evidence="7">
    <location>
        <position position="822"/>
    </location>
</feature>
<evidence type="ECO:0000256" key="1">
    <source>
        <dbReference type="ARBA" id="ARBA00009792"/>
    </source>
</evidence>
<keyword evidence="2" id="KW-0479">Metal-binding</keyword>
<dbReference type="InterPro" id="IPR037094">
    <property type="entry name" value="Glyco_hydro_38_cen_sf"/>
</dbReference>
<dbReference type="PANTHER" id="PTHR46017:SF1">
    <property type="entry name" value="ALPHA-MANNOSIDASE 2C1"/>
    <property type="match status" value="1"/>
</dbReference>
<protein>
    <recommendedName>
        <fullName evidence="6">Glycoside hydrolase family 38 central domain-containing protein</fullName>
    </recommendedName>
</protein>
<dbReference type="InterPro" id="IPR011330">
    <property type="entry name" value="Glyco_hydro/deAcase_b/a-brl"/>
</dbReference>
<accession>A0A956RQ73</accession>
<gene>
    <name evidence="7" type="ORF">KC729_06595</name>
</gene>
<evidence type="ECO:0000256" key="5">
    <source>
        <dbReference type="SAM" id="MobiDB-lite"/>
    </source>
</evidence>
<dbReference type="Pfam" id="PF09261">
    <property type="entry name" value="Alpha-mann_mid"/>
    <property type="match status" value="1"/>
</dbReference>
<sequence>MVQPERTDTTRRATGIAGEAGTRFRGGLHRVLAILLFAGMAASTLSLDPSAAPAASSGFDALALHATDVVRRPPPSPVDSADGPGRPARLVHLTRASADAPLPYRLWTSDHTNLVDGRLEAGQTEGDLWVPIEGEIADSVRWILGWGAGDSAVERVISVPGVDRHWVLHFNPGFHYDPVWWNTQAHYTETGFRLSAQNGPGLDLVSDYLRMCEDDPDYRIALHQIPYLKTFLERHPERRAELAARVADDRASLVGGTYNELSSTLVSAEATIRNAIYGTLFQKEVLSGGGRIFWQCDVFGHDPSFPSIMRASGHDAGAFARGPFHQWGAPRDQVNFPSEFLWMSPDGNLVLTHYMTGHYGYAYGPLASGGNHAPEDPGVIEQAVARMFEDLKRPALTHHVLLPMHQDFVRPLDNLGEVVRLWNETHLCPRATISTPRDFFVEVQEEIHHRELHVPVVTRDMNPIYTGCGVSFADLKIANRECETLLRDAEILATLATVRGAEYPWKSLDRAWRQLQFNAHHDGVTGSMSDQVYLDILAGYRDAAGLARDVRARSLDFLRIRSESGEGLIAWNGVAHSRTDRRFDEPLGGLSLTMVDPVESASPTPRSPDESDADTQRSASRTLENDALRAVVDLERGGVLTSLYDKRAGREILTGPGNDLTVLAEYDQLPGHAEGPWHLAPTGSVTDNPCGPATVIFAGDGPAPRLEIAADSPLFRRHVTYELAAEGARLDVRTEIRDWRGTNQLLRVQFPCVLPGAKPIYETAAAVIGRPFARDVDTKEDSWTLDQTFWQWVGLGSALDVEVTDADRVVSREAVGVAEIVL</sequence>
<evidence type="ECO:0000256" key="3">
    <source>
        <dbReference type="ARBA" id="ARBA00022801"/>
    </source>
</evidence>
<dbReference type="Pfam" id="PF07748">
    <property type="entry name" value="Glyco_hydro_38C"/>
    <property type="match status" value="1"/>
</dbReference>
<dbReference type="Gene3D" id="1.20.1270.50">
    <property type="entry name" value="Glycoside hydrolase family 38, central domain"/>
    <property type="match status" value="1"/>
</dbReference>
<dbReference type="GO" id="GO:0046872">
    <property type="term" value="F:metal ion binding"/>
    <property type="evidence" value="ECO:0007669"/>
    <property type="project" value="UniProtKB-KW"/>
</dbReference>
<dbReference type="InterPro" id="IPR011013">
    <property type="entry name" value="Gal_mutarotase_sf_dom"/>
</dbReference>
<feature type="domain" description="Glycoside hydrolase family 38 central" evidence="6">
    <location>
        <begin position="463"/>
        <end position="540"/>
    </location>
</feature>
<dbReference type="GO" id="GO:0004559">
    <property type="term" value="F:alpha-mannosidase activity"/>
    <property type="evidence" value="ECO:0007669"/>
    <property type="project" value="InterPro"/>
</dbReference>
<evidence type="ECO:0000256" key="4">
    <source>
        <dbReference type="ARBA" id="ARBA00023295"/>
    </source>
</evidence>
<feature type="region of interest" description="Disordered" evidence="5">
    <location>
        <begin position="588"/>
        <end position="622"/>
    </location>
</feature>
<dbReference type="SUPFAM" id="SSF88713">
    <property type="entry name" value="Glycoside hydrolase/deacetylase"/>
    <property type="match status" value="1"/>
</dbReference>
<dbReference type="InterPro" id="IPR011682">
    <property type="entry name" value="Glyco_hydro_38_C"/>
</dbReference>
<dbReference type="SUPFAM" id="SSF88688">
    <property type="entry name" value="Families 57/38 glycoside transferase middle domain"/>
    <property type="match status" value="1"/>
</dbReference>
<dbReference type="Pfam" id="PF01074">
    <property type="entry name" value="Glyco_hydro_38N"/>
    <property type="match status" value="1"/>
</dbReference>
<dbReference type="SMART" id="SM00872">
    <property type="entry name" value="Alpha-mann_mid"/>
    <property type="match status" value="1"/>
</dbReference>
<dbReference type="Proteomes" id="UP000697710">
    <property type="component" value="Unassembled WGS sequence"/>
</dbReference>
<dbReference type="InterPro" id="IPR015341">
    <property type="entry name" value="Glyco_hydro_38_cen"/>
</dbReference>
<dbReference type="InterPro" id="IPR000602">
    <property type="entry name" value="Glyco_hydro_38_N"/>
</dbReference>
<organism evidence="7 8">
    <name type="scientific">Eiseniibacteriota bacterium</name>
    <dbReference type="NCBI Taxonomy" id="2212470"/>
    <lineage>
        <taxon>Bacteria</taxon>
        <taxon>Candidatus Eiseniibacteriota</taxon>
    </lineage>
</organism>
<keyword evidence="3" id="KW-0378">Hydrolase</keyword>
<dbReference type="InterPro" id="IPR028995">
    <property type="entry name" value="Glyco_hydro_57/38_cen_sf"/>
</dbReference>
<evidence type="ECO:0000256" key="2">
    <source>
        <dbReference type="ARBA" id="ARBA00022723"/>
    </source>
</evidence>
<dbReference type="GO" id="GO:0030246">
    <property type="term" value="F:carbohydrate binding"/>
    <property type="evidence" value="ECO:0007669"/>
    <property type="project" value="InterPro"/>
</dbReference>
<reference evidence="7" key="1">
    <citation type="submission" date="2020-04" db="EMBL/GenBank/DDBJ databases">
        <authorList>
            <person name="Zhang T."/>
        </authorList>
    </citation>
    <scope>NUCLEOTIDE SEQUENCE</scope>
    <source>
        <strain evidence="7">HKST-UBA01</strain>
    </source>
</reference>
<dbReference type="InterPro" id="IPR027291">
    <property type="entry name" value="Glyco_hydro_38_N_sf"/>
</dbReference>
<keyword evidence="4" id="KW-0326">Glycosidase</keyword>